<name>A0ABU3DVB4_9FLAO</name>
<feature type="region of interest" description="Disordered" evidence="1">
    <location>
        <begin position="13"/>
        <end position="32"/>
    </location>
</feature>
<dbReference type="EMBL" id="JAVRHN010000013">
    <property type="protein sequence ID" value="MDT0687664.1"/>
    <property type="molecule type" value="Genomic_DNA"/>
</dbReference>
<protein>
    <recommendedName>
        <fullName evidence="4">DUF4325 domain-containing protein</fullName>
    </recommendedName>
</protein>
<dbReference type="RefSeq" id="WP_311500938.1">
    <property type="nucleotide sequence ID" value="NZ_JAVRHN010000013.1"/>
</dbReference>
<evidence type="ECO:0008006" key="4">
    <source>
        <dbReference type="Google" id="ProtNLM"/>
    </source>
</evidence>
<dbReference type="Proteomes" id="UP001253848">
    <property type="component" value="Unassembled WGS sequence"/>
</dbReference>
<gene>
    <name evidence="2" type="ORF">RM541_14945</name>
</gene>
<keyword evidence="3" id="KW-1185">Reference proteome</keyword>
<comment type="caution">
    <text evidence="2">The sequence shown here is derived from an EMBL/GenBank/DDBJ whole genome shotgun (WGS) entry which is preliminary data.</text>
</comment>
<organism evidence="2 3">
    <name type="scientific">Autumnicola psychrophila</name>
    <dbReference type="NCBI Taxonomy" id="3075592"/>
    <lineage>
        <taxon>Bacteria</taxon>
        <taxon>Pseudomonadati</taxon>
        <taxon>Bacteroidota</taxon>
        <taxon>Flavobacteriia</taxon>
        <taxon>Flavobacteriales</taxon>
        <taxon>Flavobacteriaceae</taxon>
        <taxon>Autumnicola</taxon>
    </lineage>
</organism>
<reference evidence="2 3" key="1">
    <citation type="submission" date="2023-09" db="EMBL/GenBank/DDBJ databases">
        <authorList>
            <person name="Rey-Velasco X."/>
        </authorList>
    </citation>
    <scope>NUCLEOTIDE SEQUENCE [LARGE SCALE GENOMIC DNA]</scope>
    <source>
        <strain evidence="2 3">F225</strain>
    </source>
</reference>
<evidence type="ECO:0000313" key="3">
    <source>
        <dbReference type="Proteomes" id="UP001253848"/>
    </source>
</evidence>
<sequence>MEDRKAINLLPEHRGTKSSTFTGRPQGKQVREKLKLDTTDKDSNKYFINIPSNTISFNASFYLGLFFDSIEHLKGFKNFKDKYRFKILEENGLVKEGLMEDLKECERQAINEYNDLK</sequence>
<accession>A0ABU3DVB4</accession>
<evidence type="ECO:0000313" key="2">
    <source>
        <dbReference type="EMBL" id="MDT0687664.1"/>
    </source>
</evidence>
<proteinExistence type="predicted"/>
<evidence type="ECO:0000256" key="1">
    <source>
        <dbReference type="SAM" id="MobiDB-lite"/>
    </source>
</evidence>